<gene>
    <name evidence="2" type="ORF">OKA104_LOCUS52843</name>
</gene>
<evidence type="ECO:0000256" key="1">
    <source>
        <dbReference type="SAM" id="MobiDB-lite"/>
    </source>
</evidence>
<accession>A0A820QXK2</accession>
<name>A0A820QXK2_9BILA</name>
<dbReference type="EMBL" id="CAJOAY010031599">
    <property type="protein sequence ID" value="CAF4426781.1"/>
    <property type="molecule type" value="Genomic_DNA"/>
</dbReference>
<dbReference type="AlphaFoldDB" id="A0A820QXK2"/>
<organism evidence="2 3">
    <name type="scientific">Adineta steineri</name>
    <dbReference type="NCBI Taxonomy" id="433720"/>
    <lineage>
        <taxon>Eukaryota</taxon>
        <taxon>Metazoa</taxon>
        <taxon>Spiralia</taxon>
        <taxon>Gnathifera</taxon>
        <taxon>Rotifera</taxon>
        <taxon>Eurotatoria</taxon>
        <taxon>Bdelloidea</taxon>
        <taxon>Adinetida</taxon>
        <taxon>Adinetidae</taxon>
        <taxon>Adineta</taxon>
    </lineage>
</organism>
<dbReference type="Proteomes" id="UP000663881">
    <property type="component" value="Unassembled WGS sequence"/>
</dbReference>
<feature type="region of interest" description="Disordered" evidence="1">
    <location>
        <begin position="1"/>
        <end position="45"/>
    </location>
</feature>
<evidence type="ECO:0000313" key="2">
    <source>
        <dbReference type="EMBL" id="CAF4426781.1"/>
    </source>
</evidence>
<sequence>MDTNDSTTQNNHLLFPNEQQQGQTKKCRGNRRNQRFRRKCRAHKMQPHKIEKLLKKRNHIHKKIQKQQLKRSTTNCNLQLIARTTNQSQPITTTTTNVFKRKRDISSQQLSKTTSSISIV</sequence>
<feature type="compositionally biased region" description="Basic residues" evidence="1">
    <location>
        <begin position="25"/>
        <end position="45"/>
    </location>
</feature>
<reference evidence="2" key="1">
    <citation type="submission" date="2021-02" db="EMBL/GenBank/DDBJ databases">
        <authorList>
            <person name="Nowell W R."/>
        </authorList>
    </citation>
    <scope>NUCLEOTIDE SEQUENCE</scope>
</reference>
<comment type="caution">
    <text evidence="2">The sequence shown here is derived from an EMBL/GenBank/DDBJ whole genome shotgun (WGS) entry which is preliminary data.</text>
</comment>
<evidence type="ECO:0000313" key="3">
    <source>
        <dbReference type="Proteomes" id="UP000663881"/>
    </source>
</evidence>
<feature type="non-terminal residue" evidence="2">
    <location>
        <position position="120"/>
    </location>
</feature>
<proteinExistence type="predicted"/>
<feature type="compositionally biased region" description="Polar residues" evidence="1">
    <location>
        <begin position="1"/>
        <end position="24"/>
    </location>
</feature>
<protein>
    <submittedName>
        <fullName evidence="2">Uncharacterized protein</fullName>
    </submittedName>
</protein>